<organism evidence="1 2">
    <name type="scientific">Geodermatophilus tzadiensis</name>
    <dbReference type="NCBI Taxonomy" id="1137988"/>
    <lineage>
        <taxon>Bacteria</taxon>
        <taxon>Bacillati</taxon>
        <taxon>Actinomycetota</taxon>
        <taxon>Actinomycetes</taxon>
        <taxon>Geodermatophilales</taxon>
        <taxon>Geodermatophilaceae</taxon>
        <taxon>Geodermatophilus</taxon>
    </lineage>
</organism>
<sequence>MPVVPSGAAGTVASRAGCARPRGVWSAAVVPASLDVVVAGAGPAGLSAAAACAAAGLRTALVAPSPRVWPATYCLWADELAAAAPALDLDPAAVAATYAPTVVRTAAGGERWLDRGYARLRNGVLHAALLERFTAGGGELVTGRVNGVRGQDGGGDGGEVAVLAGGGELTARVVLDARGGGPGTAQQRAWGEVVAGPVEDLVPPGGALLMDWAALADPAAPPAFLYGLPLDDGTVLLEATSLAARPPVPLDDLRARLGALLAARGLRPAGETERVAIPLDAPPRRRGTVLGAAAGLVHPATGYSVASSLRLGPRVAAALAAGRDPRPAVRAARRRTTAGLLGLGLEVLLPLDTAATDAFFAAFFTLPERAWAAYLDVGSSPAAVAAAMARTFAALPAAQRAHLLRTVLRVGGRAVTRRGR</sequence>
<dbReference type="Pfam" id="PF05834">
    <property type="entry name" value="Lycopene_cycl"/>
    <property type="match status" value="1"/>
</dbReference>
<dbReference type="PANTHER" id="PTHR39757">
    <property type="match status" value="1"/>
</dbReference>
<dbReference type="InterPro" id="IPR036188">
    <property type="entry name" value="FAD/NAD-bd_sf"/>
</dbReference>
<dbReference type="EMBL" id="PVTG01000004">
    <property type="protein sequence ID" value="PRY50059.1"/>
    <property type="molecule type" value="Genomic_DNA"/>
</dbReference>
<protein>
    <submittedName>
        <fullName evidence="1">Lycopene cyclase (CrtL-type)</fullName>
    </submittedName>
</protein>
<dbReference type="Proteomes" id="UP000239210">
    <property type="component" value="Unassembled WGS sequence"/>
</dbReference>
<name>A0A2T0TWL8_9ACTN</name>
<dbReference type="PRINTS" id="PR00411">
    <property type="entry name" value="PNDRDTASEI"/>
</dbReference>
<proteinExistence type="predicted"/>
<dbReference type="AlphaFoldDB" id="A0A2T0TWL8"/>
<reference evidence="1 2" key="1">
    <citation type="submission" date="2018-03" db="EMBL/GenBank/DDBJ databases">
        <title>Genomic Encyclopedia of Archaeal and Bacterial Type Strains, Phase II (KMG-II): from individual species to whole genera.</title>
        <authorList>
            <person name="Goeker M."/>
        </authorList>
    </citation>
    <scope>NUCLEOTIDE SEQUENCE [LARGE SCALE GENOMIC DNA]</scope>
    <source>
        <strain evidence="1 2">DSM 45416</strain>
    </source>
</reference>
<dbReference type="PANTHER" id="PTHR39757:SF5">
    <property type="entry name" value="OS02G0190600 PROTEIN"/>
    <property type="match status" value="1"/>
</dbReference>
<dbReference type="SUPFAM" id="SSF51905">
    <property type="entry name" value="FAD/NAD(P)-binding domain"/>
    <property type="match status" value="1"/>
</dbReference>
<dbReference type="Gene3D" id="3.50.50.60">
    <property type="entry name" value="FAD/NAD(P)-binding domain"/>
    <property type="match status" value="1"/>
</dbReference>
<evidence type="ECO:0000313" key="2">
    <source>
        <dbReference type="Proteomes" id="UP000239210"/>
    </source>
</evidence>
<evidence type="ECO:0000313" key="1">
    <source>
        <dbReference type="EMBL" id="PRY50059.1"/>
    </source>
</evidence>
<keyword evidence="2" id="KW-1185">Reference proteome</keyword>
<comment type="caution">
    <text evidence="1">The sequence shown here is derived from an EMBL/GenBank/DDBJ whole genome shotgun (WGS) entry which is preliminary data.</text>
</comment>
<accession>A0A2T0TWL8</accession>
<gene>
    <name evidence="1" type="ORF">LY71_10495</name>
</gene>